<organism evidence="1 2">
    <name type="scientific">Thermococcus sibiricus (strain DSM 12597 / MM 739)</name>
    <dbReference type="NCBI Taxonomy" id="604354"/>
    <lineage>
        <taxon>Archaea</taxon>
        <taxon>Methanobacteriati</taxon>
        <taxon>Methanobacteriota</taxon>
        <taxon>Thermococci</taxon>
        <taxon>Thermococcales</taxon>
        <taxon>Thermococcaceae</taxon>
        <taxon>Thermococcus</taxon>
    </lineage>
</organism>
<name>C6A3H9_THESM</name>
<gene>
    <name evidence="1" type="ordered locus">TSIB_1120</name>
</gene>
<sequence>MEKYGLKFFFVENHLIDEGPVTRPPSREREFGDVSVLNTIHWEVVSSRTNISRVLSAIQLER</sequence>
<dbReference type="HOGENOM" id="CLU_2893470_0_0_2"/>
<evidence type="ECO:0000313" key="1">
    <source>
        <dbReference type="EMBL" id="ACS90174.1"/>
    </source>
</evidence>
<reference evidence="1 2" key="1">
    <citation type="journal article" date="2009" name="Appl. Environ. Microbiol.">
        <title>Metabolic versatility and indigenous origin of the archaeon Thermococcus sibiricus, isolated from a siberian oil reservoir, as revealed by genome analysis.</title>
        <authorList>
            <person name="Mardanov A.V."/>
            <person name="Ravin N.V."/>
            <person name="Svetlitchnyi V.A."/>
            <person name="Beletsky A.V."/>
            <person name="Miroshnichenko M.L."/>
            <person name="Bonch-Osmolovskaya E.A."/>
            <person name="Skryabin K.G."/>
        </authorList>
    </citation>
    <scope>NUCLEOTIDE SEQUENCE [LARGE SCALE GENOMIC DNA]</scope>
    <source>
        <strain evidence="2">DSM 12597 / MM 739</strain>
    </source>
</reference>
<dbReference type="AlphaFoldDB" id="C6A3H9"/>
<dbReference type="Proteomes" id="UP000009079">
    <property type="component" value="Chromosome"/>
</dbReference>
<evidence type="ECO:0000313" key="2">
    <source>
        <dbReference type="Proteomes" id="UP000009079"/>
    </source>
</evidence>
<protein>
    <submittedName>
        <fullName evidence="1">Uncharacterized protein</fullName>
    </submittedName>
</protein>
<dbReference type="STRING" id="604354.TSIB_1120"/>
<keyword evidence="2" id="KW-1185">Reference proteome</keyword>
<dbReference type="EMBL" id="CP001463">
    <property type="protein sequence ID" value="ACS90174.1"/>
    <property type="molecule type" value="Genomic_DNA"/>
</dbReference>
<accession>C6A3H9</accession>
<dbReference type="KEGG" id="tsi:TSIB_1120"/>
<proteinExistence type="predicted"/>
<dbReference type="eggNOG" id="arCOG03281">
    <property type="taxonomic scope" value="Archaea"/>
</dbReference>